<dbReference type="Gene3D" id="2.30.130.60">
    <property type="match status" value="1"/>
</dbReference>
<dbReference type="PaxDb" id="411902-CLOBOL_03964"/>
<proteinExistence type="predicted"/>
<reference evidence="2 3" key="2">
    <citation type="submission" date="2007-09" db="EMBL/GenBank/DDBJ databases">
        <title>Draft genome sequence of Clostridium bolteae (ATCC BAA-613).</title>
        <authorList>
            <person name="Sudarsanam P."/>
            <person name="Ley R."/>
            <person name="Guruge J."/>
            <person name="Turnbaugh P.J."/>
            <person name="Mahowald M."/>
            <person name="Liep D."/>
            <person name="Gordon J."/>
        </authorList>
    </citation>
    <scope>NUCLEOTIDE SEQUENCE [LARGE SCALE GENOMIC DNA]</scope>
    <source>
        <strain evidence="3">ATCC BAA-613 / DSM 15670 / CCUG 46953 / JCM 12243 / WAL 16351</strain>
    </source>
</reference>
<dbReference type="AlphaFoldDB" id="A8RUB7"/>
<evidence type="ECO:0000259" key="1">
    <source>
        <dbReference type="Pfam" id="PF13636"/>
    </source>
</evidence>
<dbReference type="eggNOG" id="COG3270">
    <property type="taxonomic scope" value="Bacteria"/>
</dbReference>
<organism evidence="2 3">
    <name type="scientific">Enterocloster bolteae (strain ATCC BAA-613 / DSM 15670 / CCUG 46953 / JCM 12243 / WAL 16351)</name>
    <name type="common">Clostridium bolteae</name>
    <dbReference type="NCBI Taxonomy" id="411902"/>
    <lineage>
        <taxon>Bacteria</taxon>
        <taxon>Bacillati</taxon>
        <taxon>Bacillota</taxon>
        <taxon>Clostridia</taxon>
        <taxon>Lachnospirales</taxon>
        <taxon>Lachnospiraceae</taxon>
        <taxon>Enterocloster</taxon>
    </lineage>
</organism>
<feature type="domain" description="rRNA small subunit methyltransferase F RNA-binding PUA-like" evidence="1">
    <location>
        <begin position="22"/>
        <end position="72"/>
    </location>
</feature>
<sequence>MSMKAGQFPNTVSFPAGDNRVLRYLKGETISLEGDEGPVKGWCLAAMEGFPLGWAKGTGMSLKNKYYPGWRWQ</sequence>
<evidence type="ECO:0000313" key="3">
    <source>
        <dbReference type="Proteomes" id="UP000005396"/>
    </source>
</evidence>
<dbReference type="HOGENOM" id="CLU_2698063_0_0_9"/>
<dbReference type="Pfam" id="PF13636">
    <property type="entry name" value="Methyltranf_PUA"/>
    <property type="match status" value="1"/>
</dbReference>
<reference evidence="2 3" key="1">
    <citation type="submission" date="2007-08" db="EMBL/GenBank/DDBJ databases">
        <authorList>
            <person name="Fulton L."/>
            <person name="Clifton S."/>
            <person name="Fulton B."/>
            <person name="Xu J."/>
            <person name="Minx P."/>
            <person name="Pepin K.H."/>
            <person name="Johnson M."/>
            <person name="Thiruvilangam P."/>
            <person name="Bhonagiri V."/>
            <person name="Nash W.E."/>
            <person name="Mardis E.R."/>
            <person name="Wilson R.K."/>
        </authorList>
    </citation>
    <scope>NUCLEOTIDE SEQUENCE [LARGE SCALE GENOMIC DNA]</scope>
    <source>
        <strain evidence="3">ATCC BAA-613 / DSM 15670 / CCUG 46953 / JCM 12243 / WAL 16351</strain>
    </source>
</reference>
<accession>A8RUB7</accession>
<dbReference type="InterPro" id="IPR027391">
    <property type="entry name" value="Nol1_Nop2_Fmu_2"/>
</dbReference>
<dbReference type="Proteomes" id="UP000005396">
    <property type="component" value="Unassembled WGS sequence"/>
</dbReference>
<name>A8RUB7_ENTBW</name>
<gene>
    <name evidence="2" type="ORF">CLOBOL_03964</name>
</gene>
<evidence type="ECO:0000313" key="2">
    <source>
        <dbReference type="EMBL" id="EDP15793.1"/>
    </source>
</evidence>
<comment type="caution">
    <text evidence="2">The sequence shown here is derived from an EMBL/GenBank/DDBJ whole genome shotgun (WGS) entry which is preliminary data.</text>
</comment>
<dbReference type="EMBL" id="ABCC02000033">
    <property type="protein sequence ID" value="EDP15793.1"/>
    <property type="molecule type" value="Genomic_DNA"/>
</dbReference>
<protein>
    <recommendedName>
        <fullName evidence="1">rRNA small subunit methyltransferase F RNA-binding PUA-like domain-containing protein</fullName>
    </recommendedName>
</protein>